<dbReference type="KEGG" id="pmaw:MACH26_13890"/>
<evidence type="ECO:0000259" key="2">
    <source>
        <dbReference type="SMART" id="SM00255"/>
    </source>
</evidence>
<dbReference type="InterPro" id="IPR015943">
    <property type="entry name" value="WD40/YVTN_repeat-like_dom_sf"/>
</dbReference>
<dbReference type="GO" id="GO:0007165">
    <property type="term" value="P:signal transduction"/>
    <property type="evidence" value="ECO:0007669"/>
    <property type="project" value="InterPro"/>
</dbReference>
<dbReference type="SMART" id="SM00320">
    <property type="entry name" value="WD40"/>
    <property type="match status" value="3"/>
</dbReference>
<evidence type="ECO:0000256" key="1">
    <source>
        <dbReference type="SAM" id="Phobius"/>
    </source>
</evidence>
<dbReference type="Proteomes" id="UP001333710">
    <property type="component" value="Chromosome"/>
</dbReference>
<keyword evidence="4" id="KW-1185">Reference proteome</keyword>
<keyword evidence="1" id="KW-0812">Transmembrane</keyword>
<gene>
    <name evidence="3" type="ORF">MACH26_13890</name>
</gene>
<feature type="domain" description="TIR" evidence="2">
    <location>
        <begin position="8"/>
        <end position="195"/>
    </location>
</feature>
<dbReference type="InterPro" id="IPR036322">
    <property type="entry name" value="WD40_repeat_dom_sf"/>
</dbReference>
<dbReference type="SUPFAM" id="SSF52200">
    <property type="entry name" value="Toll/Interleukin receptor TIR domain"/>
    <property type="match status" value="1"/>
</dbReference>
<dbReference type="SUPFAM" id="SSF82171">
    <property type="entry name" value="DPP6 N-terminal domain-like"/>
    <property type="match status" value="1"/>
</dbReference>
<evidence type="ECO:0000313" key="3">
    <source>
        <dbReference type="EMBL" id="BDX05868.1"/>
    </source>
</evidence>
<dbReference type="InterPro" id="IPR035897">
    <property type="entry name" value="Toll_tir_struct_dom_sf"/>
</dbReference>
<dbReference type="RefSeq" id="WP_338291868.1">
    <property type="nucleotide sequence ID" value="NZ_AP027272.1"/>
</dbReference>
<protein>
    <recommendedName>
        <fullName evidence="2">TIR domain-containing protein</fullName>
    </recommendedName>
</protein>
<dbReference type="EMBL" id="AP027272">
    <property type="protein sequence ID" value="BDX05868.1"/>
    <property type="molecule type" value="Genomic_DNA"/>
</dbReference>
<dbReference type="Gene3D" id="3.40.50.10140">
    <property type="entry name" value="Toll/interleukin-1 receptor homology (TIR) domain"/>
    <property type="match status" value="1"/>
</dbReference>
<dbReference type="InterPro" id="IPR001680">
    <property type="entry name" value="WD40_rpt"/>
</dbReference>
<accession>A0AA48KPV6</accession>
<dbReference type="Pfam" id="PF13676">
    <property type="entry name" value="TIR_2"/>
    <property type="match status" value="1"/>
</dbReference>
<keyword evidence="1" id="KW-0472">Membrane</keyword>
<dbReference type="SUPFAM" id="SSF50978">
    <property type="entry name" value="WD40 repeat-like"/>
    <property type="match status" value="1"/>
</dbReference>
<evidence type="ECO:0000313" key="4">
    <source>
        <dbReference type="Proteomes" id="UP001333710"/>
    </source>
</evidence>
<sequence length="1042" mass="118454">MSQTESKKYLAFISYRHADNAQQDRQWASWLHKALETYQVPEELVGTINQRGEIIPDRIYPVFRDEAELPAHADLASAIELALQESAFLVVLCSPRAAESKYVAQEIDYFKRLGHSDRIIAAIIDGEPNVSLDESKLNYGYKVEDECFPWPLQYEYDKEGKTSKQAEPIAANFRILQGGKHSEGWPNALSYKRHLKETTNLSSTEINKQVEAYRAQHHSAFLGLVAGILGVSKGELTERDQEYRLELANKRNRILIAGLVVSFVFLCLLSFFWWKTEKLYTSNLIAESFSNMRLAAEFNENEEYDSALFFSLKALPDTAGGEGGKRPLIGYTAPFFTAYQNNKLEAIYKHKSGTDKLSVGQKGGIIITAPSSDEIILWDSTQAKKIKQTNFSDHMFITDIFVSTLTNKVVVVFFDNFIYVLNLEDLSVFDSFPFLEKKRFLLDTDLFYSTISRDGRYFVSMSGNGAILVYDLTGSTPPDTVIFEELSRITEIAIGDDGKLIFATKQDGLFVSPLDNPRKISKLSDLALEKFMLTGGSLIGKRYIEIAGKKKSFLVFIDVENDGKLIKELGLETDGPLKITKNGFIATASVSQGRLTFIDKSGNINAEISLANRSYPEAFVLSNDGTKLAIKQDGFVYIYDAINRALLDRIKIGDIYTKISFSPSDESIFVYGNNSELVKQFKVKVDEKKSSLITNLNFKAFRFSLSGRGDEILIANKSGPFEHIILDTKSYQIQKESIAFPGLLDHDDLNLSQTGRFVVLTWLGEDKSGNISIFDRVEKKIFELKFDKRMEAIAFSDDDRLMATTGRDRKVRVYSTDDFKLIHPDNLKRLKSYGEILGLTNENMWVSDWSGNIKAWKKDKEFVLIGEYDSTEDIIFDAFKSISQKIFLLEFSDWIKIHELDDFMSPCKLPKKAGVLDVSFDETNRVVHVLYENQKLESLSIENCNVLREAKHNAIHIIDIQDKSVLFSIGHKEIRMWDRHKLQMKQEISLKQCPKINRAFSSDEGLLLICDDGKVFDYQLDSLESFRPFKKPLNLQALQRQL</sequence>
<dbReference type="SMART" id="SM00255">
    <property type="entry name" value="TIR"/>
    <property type="match status" value="1"/>
</dbReference>
<dbReference type="AlphaFoldDB" id="A0AA48KPV6"/>
<organism evidence="3 4">
    <name type="scientific">Planctobacterium marinum</name>
    <dbReference type="NCBI Taxonomy" id="1631968"/>
    <lineage>
        <taxon>Bacteria</taxon>
        <taxon>Pseudomonadati</taxon>
        <taxon>Pseudomonadota</taxon>
        <taxon>Gammaproteobacteria</taxon>
        <taxon>Alteromonadales</taxon>
        <taxon>Alteromonadaceae</taxon>
        <taxon>Planctobacterium</taxon>
    </lineage>
</organism>
<dbReference type="InterPro" id="IPR000157">
    <property type="entry name" value="TIR_dom"/>
</dbReference>
<dbReference type="PANTHER" id="PTHR22840">
    <property type="entry name" value="WD REPEAT-CONTAINING PROTEIN 36"/>
    <property type="match status" value="1"/>
</dbReference>
<dbReference type="Gene3D" id="2.130.10.10">
    <property type="entry name" value="YVTN repeat-like/Quinoprotein amine dehydrogenase"/>
    <property type="match status" value="3"/>
</dbReference>
<keyword evidence="1" id="KW-1133">Transmembrane helix</keyword>
<proteinExistence type="predicted"/>
<reference evidence="3" key="1">
    <citation type="submission" date="2023-01" db="EMBL/GenBank/DDBJ databases">
        <title>Complete genome sequence of Planctobacterium marinum strain Dej080120_11.</title>
        <authorList>
            <person name="Ueki S."/>
            <person name="Maruyama F."/>
        </authorList>
    </citation>
    <scope>NUCLEOTIDE SEQUENCE</scope>
    <source>
        <strain evidence="3">Dej080120_11</strain>
    </source>
</reference>
<dbReference type="GO" id="GO:0006364">
    <property type="term" value="P:rRNA processing"/>
    <property type="evidence" value="ECO:0007669"/>
    <property type="project" value="TreeGrafter"/>
</dbReference>
<dbReference type="PANTHER" id="PTHR22840:SF12">
    <property type="entry name" value="WD REPEAT-CONTAINING PROTEIN 36"/>
    <property type="match status" value="1"/>
</dbReference>
<name>A0AA48KPV6_9ALTE</name>
<feature type="transmembrane region" description="Helical" evidence="1">
    <location>
        <begin position="254"/>
        <end position="274"/>
    </location>
</feature>